<keyword evidence="3" id="KW-1185">Reference proteome</keyword>
<proteinExistence type="predicted"/>
<sequence length="167" mass="18348">MASLTEPSSVTLCWPQGLLLGVWREAPHCPCPILRFVKTRESRRRRPEVLEGCAWASSNDGLIRPRFAPWFLILIAIHIQLTVIDYNHWHLQHTHAPTRIESRHPSLHLTTSLTSCAAPPPRTRLWSTTPGRATGNAAAARAAGSPSPSTRAARTARTTAARTAATP</sequence>
<gene>
    <name evidence="2" type="ORF">TPAR_06270</name>
</gene>
<dbReference type="AlphaFoldDB" id="A0A2S4KTR7"/>
<evidence type="ECO:0000313" key="3">
    <source>
        <dbReference type="Proteomes" id="UP000237481"/>
    </source>
</evidence>
<evidence type="ECO:0000313" key="2">
    <source>
        <dbReference type="EMBL" id="POR33575.1"/>
    </source>
</evidence>
<evidence type="ECO:0000256" key="1">
    <source>
        <dbReference type="SAM" id="MobiDB-lite"/>
    </source>
</evidence>
<feature type="compositionally biased region" description="Low complexity" evidence="1">
    <location>
        <begin position="129"/>
        <end position="167"/>
    </location>
</feature>
<name>A0A2S4KTR7_9HYPO</name>
<protein>
    <submittedName>
        <fullName evidence="2">Uncharacterized protein</fullName>
    </submittedName>
</protein>
<reference evidence="2 3" key="1">
    <citation type="submission" date="2018-01" db="EMBL/GenBank/DDBJ databases">
        <title>Harnessing the power of phylogenomics to disentangle the directionality and signatures of interkingdom host jumping in the parasitic fungal genus Tolypocladium.</title>
        <authorList>
            <person name="Quandt C.A."/>
            <person name="Patterson W."/>
            <person name="Spatafora J.W."/>
        </authorList>
    </citation>
    <scope>NUCLEOTIDE SEQUENCE [LARGE SCALE GENOMIC DNA]</scope>
    <source>
        <strain evidence="2 3">NRBC 100945</strain>
    </source>
</reference>
<feature type="region of interest" description="Disordered" evidence="1">
    <location>
        <begin position="111"/>
        <end position="167"/>
    </location>
</feature>
<dbReference type="Proteomes" id="UP000237481">
    <property type="component" value="Unassembled WGS sequence"/>
</dbReference>
<accession>A0A2S4KTR7</accession>
<organism evidence="2 3">
    <name type="scientific">Tolypocladium paradoxum</name>
    <dbReference type="NCBI Taxonomy" id="94208"/>
    <lineage>
        <taxon>Eukaryota</taxon>
        <taxon>Fungi</taxon>
        <taxon>Dikarya</taxon>
        <taxon>Ascomycota</taxon>
        <taxon>Pezizomycotina</taxon>
        <taxon>Sordariomycetes</taxon>
        <taxon>Hypocreomycetidae</taxon>
        <taxon>Hypocreales</taxon>
        <taxon>Ophiocordycipitaceae</taxon>
        <taxon>Tolypocladium</taxon>
    </lineage>
</organism>
<dbReference type="EMBL" id="PKSG01000679">
    <property type="protein sequence ID" value="POR33575.1"/>
    <property type="molecule type" value="Genomic_DNA"/>
</dbReference>
<comment type="caution">
    <text evidence="2">The sequence shown here is derived from an EMBL/GenBank/DDBJ whole genome shotgun (WGS) entry which is preliminary data.</text>
</comment>